<comment type="cofactor">
    <cofactor evidence="7 10">
        <name>Mg(2+)</name>
        <dbReference type="ChEBI" id="CHEBI:18420"/>
    </cofactor>
    <text evidence="7 10">Binds 1 Mg(2+) ion per subunit.</text>
</comment>
<dbReference type="GO" id="GO:0000287">
    <property type="term" value="F:magnesium ion binding"/>
    <property type="evidence" value="ECO:0007669"/>
    <property type="project" value="TreeGrafter"/>
</dbReference>
<evidence type="ECO:0000256" key="5">
    <source>
        <dbReference type="ARBA" id="ARBA00022679"/>
    </source>
</evidence>
<evidence type="ECO:0000256" key="9">
    <source>
        <dbReference type="PIRSR" id="PIRSR000388-2"/>
    </source>
</evidence>
<protein>
    <recommendedName>
        <fullName evidence="7">3-methyl-2-oxobutanoate hydroxymethyltransferase</fullName>
        <ecNumber evidence="7">2.1.2.11</ecNumber>
    </recommendedName>
    <alternativeName>
        <fullName evidence="7">Ketopantoate hydroxymethyltransferase</fullName>
        <shortName evidence="7">KPHMT</shortName>
    </alternativeName>
</protein>
<dbReference type="UniPathway" id="UPA00028">
    <property type="reaction ID" value="UER00003"/>
</dbReference>
<dbReference type="GO" id="GO:0032259">
    <property type="term" value="P:methylation"/>
    <property type="evidence" value="ECO:0007669"/>
    <property type="project" value="UniProtKB-KW"/>
</dbReference>
<evidence type="ECO:0000256" key="4">
    <source>
        <dbReference type="ARBA" id="ARBA00022655"/>
    </source>
</evidence>
<evidence type="ECO:0000256" key="7">
    <source>
        <dbReference type="HAMAP-Rule" id="MF_00156"/>
    </source>
</evidence>
<evidence type="ECO:0000256" key="2">
    <source>
        <dbReference type="ARBA" id="ARBA00008676"/>
    </source>
</evidence>
<dbReference type="AlphaFoldDB" id="A0A424YHH3"/>
<dbReference type="GO" id="GO:0003864">
    <property type="term" value="F:3-methyl-2-oxobutanoate hydroxymethyltransferase activity"/>
    <property type="evidence" value="ECO:0007669"/>
    <property type="project" value="UniProtKB-UniRule"/>
</dbReference>
<feature type="active site" description="Proton acceptor" evidence="7 8">
    <location>
        <position position="184"/>
    </location>
</feature>
<dbReference type="CDD" id="cd06557">
    <property type="entry name" value="KPHMT-like"/>
    <property type="match status" value="1"/>
</dbReference>
<evidence type="ECO:0000256" key="8">
    <source>
        <dbReference type="PIRSR" id="PIRSR000388-1"/>
    </source>
</evidence>
<dbReference type="Pfam" id="PF02548">
    <property type="entry name" value="Pantoate_transf"/>
    <property type="match status" value="1"/>
</dbReference>
<comment type="function">
    <text evidence="6 7">Catalyzes the reversible reaction in which hydroxymethyl group from 5,10-methylenetetrahydrofolate is transferred onto alpha-ketoisovalerate to form ketopantoate.</text>
</comment>
<feature type="binding site" evidence="7 9">
    <location>
        <position position="115"/>
    </location>
    <ligand>
        <name>3-methyl-2-oxobutanoate</name>
        <dbReference type="ChEBI" id="CHEBI:11851"/>
    </ligand>
</feature>
<dbReference type="PANTHER" id="PTHR20881">
    <property type="entry name" value="3-METHYL-2-OXOBUTANOATE HYDROXYMETHYLTRANSFERASE"/>
    <property type="match status" value="1"/>
</dbReference>
<comment type="similarity">
    <text evidence="2 7">Belongs to the PanB family.</text>
</comment>
<gene>
    <name evidence="7 11" type="primary">panB</name>
    <name evidence="11" type="ORF">D5R97_01935</name>
</gene>
<feature type="binding site" evidence="7 10">
    <location>
        <position position="85"/>
    </location>
    <ligand>
        <name>Mg(2+)</name>
        <dbReference type="ChEBI" id="CHEBI:18420"/>
    </ligand>
</feature>
<keyword evidence="7 10" id="KW-0479">Metal-binding</keyword>
<evidence type="ECO:0000256" key="3">
    <source>
        <dbReference type="ARBA" id="ARBA00011424"/>
    </source>
</evidence>
<dbReference type="NCBIfam" id="NF001452">
    <property type="entry name" value="PRK00311.1"/>
    <property type="match status" value="1"/>
</dbReference>
<keyword evidence="7 10" id="KW-0460">Magnesium</keyword>
<name>A0A424YHH3_9FIRM</name>
<dbReference type="PANTHER" id="PTHR20881:SF0">
    <property type="entry name" value="3-METHYL-2-OXOBUTANOATE HYDROXYMETHYLTRANSFERASE"/>
    <property type="match status" value="1"/>
</dbReference>
<keyword evidence="5 7" id="KW-0808">Transferase</keyword>
<comment type="caution">
    <text evidence="11">The sequence shown here is derived from an EMBL/GenBank/DDBJ whole genome shotgun (WGS) entry which is preliminary data.</text>
</comment>
<dbReference type="InterPro" id="IPR003700">
    <property type="entry name" value="Pantoate_hydroxy_MeTrfase"/>
</dbReference>
<dbReference type="InterPro" id="IPR040442">
    <property type="entry name" value="Pyrv_kinase-like_dom_sf"/>
</dbReference>
<dbReference type="Proteomes" id="UP000285138">
    <property type="component" value="Unassembled WGS sequence"/>
</dbReference>
<dbReference type="EMBL" id="QZAA01000059">
    <property type="protein sequence ID" value="RQD77654.1"/>
    <property type="molecule type" value="Genomic_DNA"/>
</dbReference>
<dbReference type="EC" id="2.1.2.11" evidence="7"/>
<dbReference type="PIRSF" id="PIRSF000388">
    <property type="entry name" value="Pantoate_hydroxy_MeTrfase"/>
    <property type="match status" value="1"/>
</dbReference>
<dbReference type="GO" id="GO:0005737">
    <property type="term" value="C:cytoplasm"/>
    <property type="evidence" value="ECO:0007669"/>
    <property type="project" value="UniProtKB-SubCell"/>
</dbReference>
<dbReference type="HAMAP" id="MF_00156">
    <property type="entry name" value="PanB"/>
    <property type="match status" value="1"/>
</dbReference>
<comment type="subcellular location">
    <subcellularLocation>
        <location evidence="7">Cytoplasm</location>
    </subcellularLocation>
</comment>
<dbReference type="Gene3D" id="3.20.20.60">
    <property type="entry name" value="Phosphoenolpyruvate-binding domains"/>
    <property type="match status" value="1"/>
</dbReference>
<keyword evidence="11" id="KW-0489">Methyltransferase</keyword>
<comment type="subunit">
    <text evidence="3 7">Homodecamer; pentamer of dimers.</text>
</comment>
<sequence length="277" mass="30476">MNKKVTTAELREKKQKGEKISMVTAYDYSQAKIVDEAGIDIILVGDSLGNVVLGYESTLSVTMEEMIHHGKAAVRGSRRAMVVVDMPFLSYQVNRDEAIKNAGRLIKETGAHAVKVEGGEEILEAVKGITSAGIPVMGHLGLTPQSIGQLGGFKVQGKDVQVAKKMIRDARALEDAGAFSVVLECVPWQLASFIRGQVSMPVIGIGAGRECDGQVLVFHDVMGLFDEYRPKFVKQYQNMKDKMIEGIKEYIDEVREGKFPGEEHIFTMEEEAAKQLE</sequence>
<evidence type="ECO:0000256" key="1">
    <source>
        <dbReference type="ARBA" id="ARBA00005033"/>
    </source>
</evidence>
<dbReference type="GO" id="GO:0008168">
    <property type="term" value="F:methyltransferase activity"/>
    <property type="evidence" value="ECO:0007669"/>
    <property type="project" value="UniProtKB-KW"/>
</dbReference>
<accession>A0A424YHH3</accession>
<feature type="binding site" evidence="7 10">
    <location>
        <position position="46"/>
    </location>
    <ligand>
        <name>Mg(2+)</name>
        <dbReference type="ChEBI" id="CHEBI:18420"/>
    </ligand>
</feature>
<keyword evidence="7" id="KW-0963">Cytoplasm</keyword>
<dbReference type="SUPFAM" id="SSF51621">
    <property type="entry name" value="Phosphoenolpyruvate/pyruvate domain"/>
    <property type="match status" value="1"/>
</dbReference>
<evidence type="ECO:0000256" key="10">
    <source>
        <dbReference type="PIRSR" id="PIRSR000388-3"/>
    </source>
</evidence>
<dbReference type="GO" id="GO:0015940">
    <property type="term" value="P:pantothenate biosynthetic process"/>
    <property type="evidence" value="ECO:0007669"/>
    <property type="project" value="UniProtKB-UniRule"/>
</dbReference>
<proteinExistence type="inferred from homology"/>
<evidence type="ECO:0000313" key="12">
    <source>
        <dbReference type="Proteomes" id="UP000285138"/>
    </source>
</evidence>
<feature type="binding site" evidence="7 9">
    <location>
        <begin position="46"/>
        <end position="47"/>
    </location>
    <ligand>
        <name>3-methyl-2-oxobutanoate</name>
        <dbReference type="ChEBI" id="CHEBI:11851"/>
    </ligand>
</feature>
<feature type="binding site" evidence="7 10">
    <location>
        <position position="117"/>
    </location>
    <ligand>
        <name>Mg(2+)</name>
        <dbReference type="ChEBI" id="CHEBI:18420"/>
    </ligand>
</feature>
<comment type="catalytic activity">
    <reaction evidence="7">
        <text>(6R)-5,10-methylene-5,6,7,8-tetrahydrofolate + 3-methyl-2-oxobutanoate + H2O = 2-dehydropantoate + (6S)-5,6,7,8-tetrahydrofolate</text>
        <dbReference type="Rhea" id="RHEA:11824"/>
        <dbReference type="ChEBI" id="CHEBI:11561"/>
        <dbReference type="ChEBI" id="CHEBI:11851"/>
        <dbReference type="ChEBI" id="CHEBI:15377"/>
        <dbReference type="ChEBI" id="CHEBI:15636"/>
        <dbReference type="ChEBI" id="CHEBI:57453"/>
        <dbReference type="EC" id="2.1.2.11"/>
    </reaction>
</comment>
<comment type="pathway">
    <text evidence="1 7">Cofactor biosynthesis; (R)-pantothenate biosynthesis; (R)-pantoate from 3-methyl-2-oxobutanoate: step 1/2.</text>
</comment>
<feature type="binding site" evidence="7 9">
    <location>
        <position position="85"/>
    </location>
    <ligand>
        <name>3-methyl-2-oxobutanoate</name>
        <dbReference type="ChEBI" id="CHEBI:11851"/>
    </ligand>
</feature>
<evidence type="ECO:0000313" key="11">
    <source>
        <dbReference type="EMBL" id="RQD77654.1"/>
    </source>
</evidence>
<dbReference type="NCBIfam" id="TIGR00222">
    <property type="entry name" value="panB"/>
    <property type="match status" value="1"/>
</dbReference>
<dbReference type="FunFam" id="3.20.20.60:FF:000003">
    <property type="entry name" value="3-methyl-2-oxobutanoate hydroxymethyltransferase"/>
    <property type="match status" value="1"/>
</dbReference>
<organism evidence="11 12">
    <name type="scientific">Candidatus Syntrophonatronum acetioxidans</name>
    <dbReference type="NCBI Taxonomy" id="1795816"/>
    <lineage>
        <taxon>Bacteria</taxon>
        <taxon>Bacillati</taxon>
        <taxon>Bacillota</taxon>
        <taxon>Clostridia</taxon>
        <taxon>Eubacteriales</taxon>
        <taxon>Syntrophomonadaceae</taxon>
        <taxon>Candidatus Syntrophonatronum</taxon>
    </lineage>
</organism>
<evidence type="ECO:0000256" key="6">
    <source>
        <dbReference type="ARBA" id="ARBA00056497"/>
    </source>
</evidence>
<keyword evidence="4 7" id="KW-0566">Pantothenate biosynthesis</keyword>
<dbReference type="InterPro" id="IPR015813">
    <property type="entry name" value="Pyrv/PenolPyrv_kinase-like_dom"/>
</dbReference>
<reference evidence="11 12" key="1">
    <citation type="submission" date="2018-08" db="EMBL/GenBank/DDBJ databases">
        <title>The metabolism and importance of syntrophic acetate oxidation coupled to methane or sulfide production in haloalkaline environments.</title>
        <authorList>
            <person name="Timmers P.H.A."/>
            <person name="Vavourakis C.D."/>
            <person name="Sorokin D.Y."/>
            <person name="Sinninghe Damste J.S."/>
            <person name="Muyzer G."/>
            <person name="Stams A.J.M."/>
            <person name="Plugge C.M."/>
        </authorList>
    </citation>
    <scope>NUCLEOTIDE SEQUENCE [LARGE SCALE GENOMIC DNA]</scope>
    <source>
        <strain evidence="11">MSAO_Bac1</strain>
    </source>
</reference>